<protein>
    <submittedName>
        <fullName evidence="5">Concanavalin A-like lectin/glucanase domain-containing protein</fullName>
    </submittedName>
</protein>
<dbReference type="GO" id="GO:0004553">
    <property type="term" value="F:hydrolase activity, hydrolyzing O-glycosyl compounds"/>
    <property type="evidence" value="ECO:0007669"/>
    <property type="project" value="InterPro"/>
</dbReference>
<keyword evidence="5" id="KW-0430">Lectin</keyword>
<dbReference type="InterPro" id="IPR044791">
    <property type="entry name" value="Beta-glucanase/XTH"/>
</dbReference>
<dbReference type="Pfam" id="PF00722">
    <property type="entry name" value="Glyco_hydro_16"/>
    <property type="match status" value="1"/>
</dbReference>
<accession>A0A4Q0A2D4</accession>
<dbReference type="GO" id="GO:0005975">
    <property type="term" value="P:carbohydrate metabolic process"/>
    <property type="evidence" value="ECO:0007669"/>
    <property type="project" value="InterPro"/>
</dbReference>
<dbReference type="PROSITE" id="PS51762">
    <property type="entry name" value="GH16_2"/>
    <property type="match status" value="1"/>
</dbReference>
<proteinExistence type="predicted"/>
<dbReference type="PANTHER" id="PTHR31062">
    <property type="entry name" value="XYLOGLUCAN ENDOTRANSGLUCOSYLASE/HYDROLASE PROTEIN 8-RELATED"/>
    <property type="match status" value="1"/>
</dbReference>
<sequence>MNRRPVSKQLAWASAAVAIVAMLAFVVAIPYPVVPAPLNTSVAPVDPPVASANPTTTTSSSLTTSASDASADSTSATSDSLNASADAPVASGNPAENSNVQPPTTSTATVVAPPAGITNPSNTAVTCWTKDYPMDVDKLREDFIITGECGVKAENGEMTWTMTQNCTGPGLIYGRDDILFGRSTVQIQMAPGSGVVTAFIRGKTGQDEIDWEWVGTNTKRVQTMYFVGGERVNGDDLGNKYDMTKDLSKTYVEYTIDYTADHIQWIIDGVVKRTLTRSKVKDFPLTAKEWQMDIWKGGEKSPGWAGEMDWDKAPFIARIRKLSFQSYC</sequence>
<dbReference type="AlphaFoldDB" id="A0A4Q0A2D4"/>
<dbReference type="SUPFAM" id="SSF49899">
    <property type="entry name" value="Concanavalin A-like lectins/glucanases"/>
    <property type="match status" value="1"/>
</dbReference>
<dbReference type="STRING" id="215637.A0A4Q0A2D4"/>
<name>A0A4Q0A2D4_9FUNG</name>
<keyword evidence="6" id="KW-1185">Reference proteome</keyword>
<reference evidence="6" key="1">
    <citation type="journal article" date="2018" name="Nat. Microbiol.">
        <title>Leveraging single-cell genomics to expand the fungal tree of life.</title>
        <authorList>
            <person name="Ahrendt S.R."/>
            <person name="Quandt C.A."/>
            <person name="Ciobanu D."/>
            <person name="Clum A."/>
            <person name="Salamov A."/>
            <person name="Andreopoulos B."/>
            <person name="Cheng J.F."/>
            <person name="Woyke T."/>
            <person name="Pelin A."/>
            <person name="Henrissat B."/>
            <person name="Reynolds N.K."/>
            <person name="Benny G.L."/>
            <person name="Smith M.E."/>
            <person name="James T.Y."/>
            <person name="Grigoriev I.V."/>
        </authorList>
    </citation>
    <scope>NUCLEOTIDE SEQUENCE [LARGE SCALE GENOMIC DNA]</scope>
    <source>
        <strain evidence="6">RSA 468</strain>
    </source>
</reference>
<feature type="domain" description="GH16" evidence="4">
    <location>
        <begin position="112"/>
        <end position="319"/>
    </location>
</feature>
<evidence type="ECO:0000313" key="6">
    <source>
        <dbReference type="Proteomes" id="UP000268162"/>
    </source>
</evidence>
<dbReference type="EMBL" id="ML002231">
    <property type="protein sequence ID" value="RKP39988.1"/>
    <property type="molecule type" value="Genomic_DNA"/>
</dbReference>
<dbReference type="GO" id="GO:0030246">
    <property type="term" value="F:carbohydrate binding"/>
    <property type="evidence" value="ECO:0007669"/>
    <property type="project" value="UniProtKB-KW"/>
</dbReference>
<evidence type="ECO:0000256" key="3">
    <source>
        <dbReference type="SAM" id="MobiDB-lite"/>
    </source>
</evidence>
<keyword evidence="2" id="KW-0326">Glycosidase</keyword>
<feature type="compositionally biased region" description="Low complexity" evidence="3">
    <location>
        <begin position="51"/>
        <end position="87"/>
    </location>
</feature>
<feature type="compositionally biased region" description="Low complexity" evidence="3">
    <location>
        <begin position="100"/>
        <end position="115"/>
    </location>
</feature>
<feature type="region of interest" description="Disordered" evidence="3">
    <location>
        <begin position="51"/>
        <end position="115"/>
    </location>
</feature>
<gene>
    <name evidence="5" type="ORF">BJ085DRAFT_31474</name>
</gene>
<dbReference type="Gene3D" id="2.60.120.200">
    <property type="match status" value="1"/>
</dbReference>
<evidence type="ECO:0000256" key="2">
    <source>
        <dbReference type="ARBA" id="ARBA00023295"/>
    </source>
</evidence>
<organism evidence="5 6">
    <name type="scientific">Dimargaris cristalligena</name>
    <dbReference type="NCBI Taxonomy" id="215637"/>
    <lineage>
        <taxon>Eukaryota</taxon>
        <taxon>Fungi</taxon>
        <taxon>Fungi incertae sedis</taxon>
        <taxon>Zoopagomycota</taxon>
        <taxon>Kickxellomycotina</taxon>
        <taxon>Dimargaritomycetes</taxon>
        <taxon>Dimargaritales</taxon>
        <taxon>Dimargaritaceae</taxon>
        <taxon>Dimargaris</taxon>
    </lineage>
</organism>
<keyword evidence="1" id="KW-0378">Hydrolase</keyword>
<dbReference type="OrthoDB" id="4781at2759"/>
<evidence type="ECO:0000256" key="1">
    <source>
        <dbReference type="ARBA" id="ARBA00022801"/>
    </source>
</evidence>
<evidence type="ECO:0000313" key="5">
    <source>
        <dbReference type="EMBL" id="RKP39988.1"/>
    </source>
</evidence>
<dbReference type="InterPro" id="IPR013320">
    <property type="entry name" value="ConA-like_dom_sf"/>
</dbReference>
<dbReference type="Proteomes" id="UP000268162">
    <property type="component" value="Unassembled WGS sequence"/>
</dbReference>
<evidence type="ECO:0000259" key="4">
    <source>
        <dbReference type="PROSITE" id="PS51762"/>
    </source>
</evidence>
<dbReference type="InterPro" id="IPR000757">
    <property type="entry name" value="Beta-glucanase-like"/>
</dbReference>